<protein>
    <recommendedName>
        <fullName evidence="1">Beta-lactamase class A catalytic domain-containing protein</fullName>
    </recommendedName>
</protein>
<dbReference type="InterPro" id="IPR045155">
    <property type="entry name" value="Beta-lactam_cat"/>
</dbReference>
<organism evidence="2 3">
    <name type="scientific">Lactobacillus gasseri SV-16A-US</name>
    <dbReference type="NCBI Taxonomy" id="575604"/>
    <lineage>
        <taxon>Bacteria</taxon>
        <taxon>Bacillati</taxon>
        <taxon>Bacillota</taxon>
        <taxon>Bacilli</taxon>
        <taxon>Lactobacillales</taxon>
        <taxon>Lactobacillaceae</taxon>
        <taxon>Lactobacillus</taxon>
    </lineage>
</organism>
<dbReference type="Gene3D" id="3.40.710.10">
    <property type="entry name" value="DD-peptidase/beta-lactamase superfamily"/>
    <property type="match status" value="1"/>
</dbReference>
<evidence type="ECO:0000259" key="1">
    <source>
        <dbReference type="Pfam" id="PF13354"/>
    </source>
</evidence>
<gene>
    <name evidence="2" type="ORF">HMPREF5175_01666</name>
</gene>
<dbReference type="AlphaFoldDB" id="A0AB34NXC8"/>
<dbReference type="GO" id="GO:0008800">
    <property type="term" value="F:beta-lactamase activity"/>
    <property type="evidence" value="ECO:0007669"/>
    <property type="project" value="InterPro"/>
</dbReference>
<name>A0AB34NXC8_LACGS</name>
<evidence type="ECO:0000313" key="3">
    <source>
        <dbReference type="Proteomes" id="UP000030761"/>
    </source>
</evidence>
<sequence>MLKDGITEIIQQYDIDASVIVKYGDQVMYQHQAEKVFPAGSLIDLAIAAYIEDQWKNNHDIVNEEMEVTDLSRVRGAGIIGDLRRTNWSVRDLVYLISAITDNVATNLLIEKFDIYEIDEWLKKNYPGLRLGRELMRYSASGQDNECTATSIDKLITHLMTTQNPFCALIRKALSNHTIPTDLTFYGDNILTYNKLGRDRQARHEVCAFMTKKAPVFCTVLSSYEGRDVEDRLFFQELSKLIFSHVKTAKTENRNPGIVRIPIFML</sequence>
<dbReference type="SUPFAM" id="SSF56601">
    <property type="entry name" value="beta-lactamase/transpeptidase-like"/>
    <property type="match status" value="1"/>
</dbReference>
<evidence type="ECO:0000313" key="2">
    <source>
        <dbReference type="EMBL" id="KFL96449.1"/>
    </source>
</evidence>
<dbReference type="InterPro" id="IPR012338">
    <property type="entry name" value="Beta-lactam/transpept-like"/>
</dbReference>
<dbReference type="RefSeq" id="WP_003655349.1">
    <property type="nucleotide sequence ID" value="NZ_KN050676.1"/>
</dbReference>
<proteinExistence type="predicted"/>
<dbReference type="Pfam" id="PF13354">
    <property type="entry name" value="Beta-lactamase2"/>
    <property type="match status" value="1"/>
</dbReference>
<feature type="domain" description="Beta-lactamase class A catalytic" evidence="1">
    <location>
        <begin position="29"/>
        <end position="220"/>
    </location>
</feature>
<dbReference type="EMBL" id="KN050676">
    <property type="protein sequence ID" value="KFL96449.1"/>
    <property type="molecule type" value="Genomic_DNA"/>
</dbReference>
<accession>A0AB34NXC8</accession>
<dbReference type="Proteomes" id="UP000030761">
    <property type="component" value="Unassembled WGS sequence"/>
</dbReference>
<reference evidence="2 3" key="1">
    <citation type="submission" date="2010-03" db="EMBL/GenBank/DDBJ databases">
        <title>The Genome Sequence of Lactobacillus gasseri strain SV-16A-US.</title>
        <authorList>
            <consortium name="The Broad Institute Genome Sequencing Platform"/>
            <person name="Ward D."/>
            <person name="Earl A."/>
            <person name="Feldgarden M."/>
            <person name="Gevers D."/>
            <person name="Young S.K."/>
            <person name="Zeng Q."/>
            <person name="Koehrsen M."/>
            <person name="Alvarado L."/>
            <person name="Berlin A."/>
            <person name="Bochicchio J."/>
            <person name="Borenstein D."/>
            <person name="Chapman S.B."/>
            <person name="Chen Z."/>
            <person name="Engels R."/>
            <person name="Freedman E."/>
            <person name="Gellesch M."/>
            <person name="Goldberg J."/>
            <person name="Griggs A."/>
            <person name="Gujja S."/>
            <person name="Heilman E."/>
            <person name="Heiman D."/>
            <person name="Hepburn T."/>
            <person name="Howarth C."/>
            <person name="Jen D."/>
            <person name="Larson L."/>
            <person name="Mehta T."/>
            <person name="Park D."/>
            <person name="Pearson M."/>
            <person name="Roberts A."/>
            <person name="Saif S."/>
            <person name="Shea T."/>
            <person name="Shenoy N."/>
            <person name="Sisk P."/>
            <person name="Stolte C."/>
            <person name="Sykes S."/>
            <person name="Thomson T."/>
            <person name="Walk T."/>
            <person name="White J."/>
            <person name="Yandava C."/>
            <person name="Liu Y."/>
            <person name="Xu Q."/>
            <person name="Haas B."/>
            <person name="Nusbaum C."/>
            <person name="Birren B."/>
        </authorList>
    </citation>
    <scope>NUCLEOTIDE SEQUENCE [LARGE SCALE GENOMIC DNA]</scope>
    <source>
        <strain evidence="2 3">SV-16A-US</strain>
    </source>
</reference>
<dbReference type="GO" id="GO:0030655">
    <property type="term" value="P:beta-lactam antibiotic catabolic process"/>
    <property type="evidence" value="ECO:0007669"/>
    <property type="project" value="InterPro"/>
</dbReference>